<dbReference type="PROSITE" id="PS51257">
    <property type="entry name" value="PROKAR_LIPOPROTEIN"/>
    <property type="match status" value="1"/>
</dbReference>
<feature type="chain" id="PRO_5002524009" description="Transmembrane protein" evidence="1">
    <location>
        <begin position="18"/>
        <end position="86"/>
    </location>
</feature>
<name>A0A0F7V5F1_TOXGV</name>
<dbReference type="AlphaFoldDB" id="A0A0F7V5F1"/>
<feature type="signal peptide" evidence="1">
    <location>
        <begin position="1"/>
        <end position="17"/>
    </location>
</feature>
<dbReference type="EMBL" id="LN714498">
    <property type="protein sequence ID" value="CEL75346.1"/>
    <property type="molecule type" value="Genomic_DNA"/>
</dbReference>
<keyword evidence="1" id="KW-0732">Signal</keyword>
<reference evidence="2" key="1">
    <citation type="journal article" date="2015" name="PLoS ONE">
        <title>Comprehensive Evaluation of Toxoplasma gondii VEG and Neospora caninum LIV Genomes with Tachyzoite Stage Transcriptome and Proteome Defines Novel Transcript Features.</title>
        <authorList>
            <person name="Ramaprasad A."/>
            <person name="Mourier T."/>
            <person name="Naeem R."/>
            <person name="Malas T.B."/>
            <person name="Moussa E."/>
            <person name="Panigrahi A."/>
            <person name="Vermont S.J."/>
            <person name="Otto T.D."/>
            <person name="Wastling J."/>
            <person name="Pain A."/>
        </authorList>
    </citation>
    <scope>NUCLEOTIDE SEQUENCE</scope>
    <source>
        <strain evidence="2">VEG</strain>
    </source>
</reference>
<evidence type="ECO:0008006" key="3">
    <source>
        <dbReference type="Google" id="ProtNLM"/>
    </source>
</evidence>
<protein>
    <recommendedName>
        <fullName evidence="3">Transmembrane protein</fullName>
    </recommendedName>
</protein>
<proteinExistence type="predicted"/>
<organism evidence="2">
    <name type="scientific">Toxoplasma gondii (strain ATCC 50861 / VEG)</name>
    <dbReference type="NCBI Taxonomy" id="432359"/>
    <lineage>
        <taxon>Eukaryota</taxon>
        <taxon>Sar</taxon>
        <taxon>Alveolata</taxon>
        <taxon>Apicomplexa</taxon>
        <taxon>Conoidasida</taxon>
        <taxon>Coccidia</taxon>
        <taxon>Eucoccidiorida</taxon>
        <taxon>Eimeriorina</taxon>
        <taxon>Sarcocystidae</taxon>
        <taxon>Toxoplasma</taxon>
    </lineage>
</organism>
<evidence type="ECO:0000256" key="1">
    <source>
        <dbReference type="SAM" id="SignalP"/>
    </source>
</evidence>
<gene>
    <name evidence="2" type="ORF">BN1205_017475</name>
</gene>
<evidence type="ECO:0000313" key="2">
    <source>
        <dbReference type="EMBL" id="CEL75346.1"/>
    </source>
</evidence>
<sequence length="86" mass="9605">MSARFAFLGVLAGSVAAYSCFDSLRLTRDRAGFYFRSVAGANWSFVPHSVVYEQHMSMSKFLSSCGWNQLILGTYAKALDTLGYRF</sequence>
<accession>A0A0F7V5F1</accession>